<evidence type="ECO:0000313" key="5">
    <source>
        <dbReference type="Proteomes" id="UP001552594"/>
    </source>
</evidence>
<feature type="domain" description="Peptidoglycan binding-like" evidence="2">
    <location>
        <begin position="122"/>
        <end position="158"/>
    </location>
</feature>
<protein>
    <submittedName>
        <fullName evidence="4">Peptidoglycan-binding protein</fullName>
    </submittedName>
</protein>
<name>A0ABV3JWK3_STRON</name>
<dbReference type="InterPro" id="IPR036366">
    <property type="entry name" value="PGBDSf"/>
</dbReference>
<comment type="caution">
    <text evidence="4">The sequence shown here is derived from an EMBL/GenBank/DDBJ whole genome shotgun (WGS) entry which is preliminary data.</text>
</comment>
<proteinExistence type="predicted"/>
<dbReference type="InterPro" id="IPR038765">
    <property type="entry name" value="Papain-like_cys_pep_sf"/>
</dbReference>
<feature type="region of interest" description="Disordered" evidence="1">
    <location>
        <begin position="1"/>
        <end position="23"/>
    </location>
</feature>
<evidence type="ECO:0000313" key="4">
    <source>
        <dbReference type="EMBL" id="MEV5506654.1"/>
    </source>
</evidence>
<evidence type="ECO:0000259" key="3">
    <source>
        <dbReference type="Pfam" id="PF05257"/>
    </source>
</evidence>
<organism evidence="4 5">
    <name type="scientific">Streptomyces orinoci</name>
    <name type="common">Streptoverticillium orinoci</name>
    <dbReference type="NCBI Taxonomy" id="67339"/>
    <lineage>
        <taxon>Bacteria</taxon>
        <taxon>Bacillati</taxon>
        <taxon>Actinomycetota</taxon>
        <taxon>Actinomycetes</taxon>
        <taxon>Kitasatosporales</taxon>
        <taxon>Streptomycetaceae</taxon>
        <taxon>Streptomyces</taxon>
    </lineage>
</organism>
<dbReference type="InterPro" id="IPR002477">
    <property type="entry name" value="Peptidoglycan-bd-like"/>
</dbReference>
<dbReference type="SUPFAM" id="SSF47090">
    <property type="entry name" value="PGBD-like"/>
    <property type="match status" value="2"/>
</dbReference>
<dbReference type="SUPFAM" id="SSF54001">
    <property type="entry name" value="Cysteine proteinases"/>
    <property type="match status" value="1"/>
</dbReference>
<feature type="domain" description="Peptidoglycan binding-like" evidence="2">
    <location>
        <begin position="53"/>
        <end position="108"/>
    </location>
</feature>
<evidence type="ECO:0000259" key="2">
    <source>
        <dbReference type="Pfam" id="PF01471"/>
    </source>
</evidence>
<dbReference type="Gene3D" id="3.90.1720.10">
    <property type="entry name" value="endopeptidase domain like (from Nostoc punctiforme)"/>
    <property type="match status" value="1"/>
</dbReference>
<sequence length="314" mass="33388">MKRQLPEAVQSARGSQPPRPKRGARAAAFGALTAVVATGTMLAAPVPASAATNSDIKLAQTDLNGLAYRAGSVDGISGPETRQATESFQSDRCLDIDGLIGPQTLNRLRGVVKQVQVKVTVPANETYDKTTTAAVKKYQNTHKLPANGLADAATMKSLGIARTVTSCHATTALRAKIVKVARSQLGTYADSRLCVKGKPYNVCGQWCAAFATWVWRKAGENIPSMTYVPAVNEWAVKHHRWIGTSGLHSAKPGDLIIYGSAHNRFHIGIVDHVSGGHVDVISGNTSDPNGAHSSGVYEKRFPLSGAFFYGLVRA</sequence>
<dbReference type="RefSeq" id="WP_241561081.1">
    <property type="nucleotide sequence ID" value="NZ_JBFAUK010000005.1"/>
</dbReference>
<dbReference type="InterPro" id="IPR036365">
    <property type="entry name" value="PGBD-like_sf"/>
</dbReference>
<dbReference type="Pfam" id="PF01471">
    <property type="entry name" value="PG_binding_1"/>
    <property type="match status" value="2"/>
</dbReference>
<gene>
    <name evidence="4" type="ORF">AB0L16_09275</name>
</gene>
<dbReference type="Pfam" id="PF05257">
    <property type="entry name" value="CHAP"/>
    <property type="match status" value="1"/>
</dbReference>
<accession>A0ABV3JWK3</accession>
<dbReference type="InterPro" id="IPR007921">
    <property type="entry name" value="CHAP_dom"/>
</dbReference>
<feature type="domain" description="Peptidase C51" evidence="3">
    <location>
        <begin position="204"/>
        <end position="284"/>
    </location>
</feature>
<dbReference type="Gene3D" id="1.10.101.10">
    <property type="entry name" value="PGBD-like superfamily/PGBD"/>
    <property type="match status" value="2"/>
</dbReference>
<dbReference type="EMBL" id="JBFAUK010000005">
    <property type="protein sequence ID" value="MEV5506654.1"/>
    <property type="molecule type" value="Genomic_DNA"/>
</dbReference>
<dbReference type="Proteomes" id="UP001552594">
    <property type="component" value="Unassembled WGS sequence"/>
</dbReference>
<evidence type="ECO:0000256" key="1">
    <source>
        <dbReference type="SAM" id="MobiDB-lite"/>
    </source>
</evidence>
<reference evidence="4 5" key="1">
    <citation type="submission" date="2024-06" db="EMBL/GenBank/DDBJ databases">
        <title>The Natural Products Discovery Center: Release of the First 8490 Sequenced Strains for Exploring Actinobacteria Biosynthetic Diversity.</title>
        <authorList>
            <person name="Kalkreuter E."/>
            <person name="Kautsar S.A."/>
            <person name="Yang D."/>
            <person name="Bader C.D."/>
            <person name="Teijaro C.N."/>
            <person name="Fluegel L."/>
            <person name="Davis C.M."/>
            <person name="Simpson J.R."/>
            <person name="Lauterbach L."/>
            <person name="Steele A.D."/>
            <person name="Gui C."/>
            <person name="Meng S."/>
            <person name="Li G."/>
            <person name="Viehrig K."/>
            <person name="Ye F."/>
            <person name="Su P."/>
            <person name="Kiefer A.F."/>
            <person name="Nichols A."/>
            <person name="Cepeda A.J."/>
            <person name="Yan W."/>
            <person name="Fan B."/>
            <person name="Jiang Y."/>
            <person name="Adhikari A."/>
            <person name="Zheng C.-J."/>
            <person name="Schuster L."/>
            <person name="Cowan T.M."/>
            <person name="Smanski M.J."/>
            <person name="Chevrette M.G."/>
            <person name="De Carvalho L.P.S."/>
            <person name="Shen B."/>
        </authorList>
    </citation>
    <scope>NUCLEOTIDE SEQUENCE [LARGE SCALE GENOMIC DNA]</scope>
    <source>
        <strain evidence="4 5">NPDC052347</strain>
    </source>
</reference>
<keyword evidence="5" id="KW-1185">Reference proteome</keyword>